<keyword evidence="3" id="KW-0687">Ribonucleoprotein</keyword>
<dbReference type="InterPro" id="IPR013823">
    <property type="entry name" value="Ribosomal_bL12_C"/>
</dbReference>
<feature type="region of interest" description="Disordered" evidence="1">
    <location>
        <begin position="12"/>
        <end position="31"/>
    </location>
</feature>
<organism evidence="3 4">
    <name type="scientific">Nocardia iowensis</name>
    <dbReference type="NCBI Taxonomy" id="204891"/>
    <lineage>
        <taxon>Bacteria</taxon>
        <taxon>Bacillati</taxon>
        <taxon>Actinomycetota</taxon>
        <taxon>Actinomycetes</taxon>
        <taxon>Mycobacteriales</taxon>
        <taxon>Nocardiaceae</taxon>
        <taxon>Nocardia</taxon>
    </lineage>
</organism>
<keyword evidence="3" id="KW-0689">Ribosomal protein</keyword>
<evidence type="ECO:0000313" key="4">
    <source>
        <dbReference type="Proteomes" id="UP000694257"/>
    </source>
</evidence>
<feature type="domain" description="Large ribosomal subunit protein bL12 C-terminal" evidence="2">
    <location>
        <begin position="45"/>
        <end position="72"/>
    </location>
</feature>
<evidence type="ECO:0000256" key="1">
    <source>
        <dbReference type="SAM" id="MobiDB-lite"/>
    </source>
</evidence>
<protein>
    <submittedName>
        <fullName evidence="3">Ribosomal protein L7/L12</fullName>
    </submittedName>
</protein>
<accession>A0ABX8S0I7</accession>
<dbReference type="GO" id="GO:0005840">
    <property type="term" value="C:ribosome"/>
    <property type="evidence" value="ECO:0007669"/>
    <property type="project" value="UniProtKB-KW"/>
</dbReference>
<dbReference type="Proteomes" id="UP000694257">
    <property type="component" value="Chromosome"/>
</dbReference>
<keyword evidence="4" id="KW-1185">Reference proteome</keyword>
<proteinExistence type="predicted"/>
<dbReference type="EMBL" id="CP078145">
    <property type="protein sequence ID" value="QXN95422.1"/>
    <property type="molecule type" value="Genomic_DNA"/>
</dbReference>
<evidence type="ECO:0000313" key="3">
    <source>
        <dbReference type="EMBL" id="QXN95422.1"/>
    </source>
</evidence>
<name>A0ABX8S0I7_NOCIO</name>
<reference evidence="3 4" key="1">
    <citation type="submission" date="2021-07" db="EMBL/GenBank/DDBJ databases">
        <title>Whole Genome Sequence of Nocardia Iowensis.</title>
        <authorList>
            <person name="Lamm A."/>
            <person name="Collins-Fairclough A.M."/>
            <person name="Bunk B."/>
            <person name="Sproer C."/>
        </authorList>
    </citation>
    <scope>NUCLEOTIDE SEQUENCE [LARGE SCALE GENOMIC DNA]</scope>
    <source>
        <strain evidence="3 4">NRRL 5646</strain>
    </source>
</reference>
<sequence>MDRILEHLGIQESPALPTDEPVRAAPVTTRPGSGNFAEIDDLLAQGKKIHAIKRYRELTGCGLKEAKEAVERRYPY</sequence>
<evidence type="ECO:0000259" key="2">
    <source>
        <dbReference type="Pfam" id="PF00542"/>
    </source>
</evidence>
<dbReference type="Pfam" id="PF00542">
    <property type="entry name" value="Ribosomal_L12"/>
    <property type="match status" value="1"/>
</dbReference>
<gene>
    <name evidence="3" type="ORF">KV110_09385</name>
</gene>